<dbReference type="Gene3D" id="3.90.960.10">
    <property type="entry name" value="YbaK/aminoacyl-tRNA synthetase-associated domain"/>
    <property type="match status" value="1"/>
</dbReference>
<dbReference type="AlphaFoldDB" id="A0A2H0KPX5"/>
<accession>A0A2H0KPX5</accession>
<dbReference type="GO" id="GO:0002161">
    <property type="term" value="F:aminoacyl-tRNA deacylase activity"/>
    <property type="evidence" value="ECO:0007669"/>
    <property type="project" value="InterPro"/>
</dbReference>
<dbReference type="SUPFAM" id="SSF55826">
    <property type="entry name" value="YbaK/ProRS associated domain"/>
    <property type="match status" value="1"/>
</dbReference>
<protein>
    <recommendedName>
        <fullName evidence="1">YbaK/aminoacyl-tRNA synthetase-associated domain-containing protein</fullName>
    </recommendedName>
</protein>
<sequence>MPISKSLQNFLEKNKVKYEVVEHKTVFTAHDKAATLRVKPQIVGKTVAIVLDGKNYALGLIPANKNLDKKKVLASFNAQRKKAGEKGYKKIDFAKEVWMKKTFEGIDIGATPPFGAFYGLPFFIDNSLVKQVKIFINAGKYEFSFKISPASLIKLNKEFLRGGFSVAKK</sequence>
<comment type="caution">
    <text evidence="2">The sequence shown here is derived from an EMBL/GenBank/DDBJ whole genome shotgun (WGS) entry which is preliminary data.</text>
</comment>
<dbReference type="Proteomes" id="UP000231550">
    <property type="component" value="Unassembled WGS sequence"/>
</dbReference>
<feature type="domain" description="YbaK/aminoacyl-tRNA synthetase-associated" evidence="1">
    <location>
        <begin position="23"/>
        <end position="155"/>
    </location>
</feature>
<organism evidence="2 3">
    <name type="scientific">Candidatus Portnoybacteria bacterium CG11_big_fil_rev_8_21_14_0_20_44_10</name>
    <dbReference type="NCBI Taxonomy" id="1974818"/>
    <lineage>
        <taxon>Bacteria</taxon>
        <taxon>Candidatus Portnoyibacteriota</taxon>
    </lineage>
</organism>
<evidence type="ECO:0000313" key="3">
    <source>
        <dbReference type="Proteomes" id="UP000231550"/>
    </source>
</evidence>
<dbReference type="CDD" id="cd04332">
    <property type="entry name" value="YbaK_like"/>
    <property type="match status" value="1"/>
</dbReference>
<gene>
    <name evidence="2" type="ORF">COV85_03365</name>
</gene>
<name>A0A2H0KPX5_9BACT</name>
<evidence type="ECO:0000313" key="2">
    <source>
        <dbReference type="EMBL" id="PIQ74202.1"/>
    </source>
</evidence>
<reference evidence="2 3" key="1">
    <citation type="submission" date="2017-09" db="EMBL/GenBank/DDBJ databases">
        <title>Depth-based differentiation of microbial function through sediment-hosted aquifers and enrichment of novel symbionts in the deep terrestrial subsurface.</title>
        <authorList>
            <person name="Probst A.J."/>
            <person name="Ladd B."/>
            <person name="Jarett J.K."/>
            <person name="Geller-Mcgrath D.E."/>
            <person name="Sieber C.M."/>
            <person name="Emerson J.B."/>
            <person name="Anantharaman K."/>
            <person name="Thomas B.C."/>
            <person name="Malmstrom R."/>
            <person name="Stieglmeier M."/>
            <person name="Klingl A."/>
            <person name="Woyke T."/>
            <person name="Ryan C.M."/>
            <person name="Banfield J.F."/>
        </authorList>
    </citation>
    <scope>NUCLEOTIDE SEQUENCE [LARGE SCALE GENOMIC DNA]</scope>
    <source>
        <strain evidence="2">CG11_big_fil_rev_8_21_14_0_20_44_10</strain>
    </source>
</reference>
<dbReference type="Pfam" id="PF04073">
    <property type="entry name" value="tRNA_edit"/>
    <property type="match status" value="1"/>
</dbReference>
<proteinExistence type="predicted"/>
<dbReference type="InterPro" id="IPR007214">
    <property type="entry name" value="YbaK/aa-tRNA-synth-assoc-dom"/>
</dbReference>
<dbReference type="InterPro" id="IPR036754">
    <property type="entry name" value="YbaK/aa-tRNA-synt-asso_dom_sf"/>
</dbReference>
<dbReference type="EMBL" id="PCVN01000086">
    <property type="protein sequence ID" value="PIQ74202.1"/>
    <property type="molecule type" value="Genomic_DNA"/>
</dbReference>
<evidence type="ECO:0000259" key="1">
    <source>
        <dbReference type="Pfam" id="PF04073"/>
    </source>
</evidence>